<evidence type="ECO:0000313" key="3">
    <source>
        <dbReference type="Proteomes" id="UP000290608"/>
    </source>
</evidence>
<feature type="compositionally biased region" description="Basic and acidic residues" evidence="1">
    <location>
        <begin position="54"/>
        <end position="63"/>
    </location>
</feature>
<feature type="region of interest" description="Disordered" evidence="1">
    <location>
        <begin position="43"/>
        <end position="63"/>
    </location>
</feature>
<sequence>MQCTKEKEVKFSSDDFIILSKRGLDFAFSELFEHPFITVDRGQDLINGKKSKSPKRDPYQKRT</sequence>
<organism evidence="2 3">
    <name type="scientific">Leeuwenhoekiella marinoflava</name>
    <dbReference type="NCBI Taxonomy" id="988"/>
    <lineage>
        <taxon>Bacteria</taxon>
        <taxon>Pseudomonadati</taxon>
        <taxon>Bacteroidota</taxon>
        <taxon>Flavobacteriia</taxon>
        <taxon>Flavobacteriales</taxon>
        <taxon>Flavobacteriaceae</taxon>
        <taxon>Leeuwenhoekiella</taxon>
    </lineage>
</organism>
<dbReference type="AlphaFoldDB" id="A0A4Q0PP58"/>
<evidence type="ECO:0000256" key="1">
    <source>
        <dbReference type="SAM" id="MobiDB-lite"/>
    </source>
</evidence>
<comment type="caution">
    <text evidence="2">The sequence shown here is derived from an EMBL/GenBank/DDBJ whole genome shotgun (WGS) entry which is preliminary data.</text>
</comment>
<accession>A0A4Q0PP58</accession>
<dbReference type="RefSeq" id="WP_073097703.1">
    <property type="nucleotide sequence ID" value="NZ_QOVL01000003.1"/>
</dbReference>
<protein>
    <submittedName>
        <fullName evidence="2">Uncharacterized protein</fullName>
    </submittedName>
</protein>
<proteinExistence type="predicted"/>
<gene>
    <name evidence="2" type="ORF">DSL99_691</name>
</gene>
<reference evidence="2 3" key="1">
    <citation type="submission" date="2018-07" db="EMBL/GenBank/DDBJ databases">
        <title>Leeuwenhoekiella genomics.</title>
        <authorList>
            <person name="Tahon G."/>
            <person name="Willems A."/>
        </authorList>
    </citation>
    <scope>NUCLEOTIDE SEQUENCE [LARGE SCALE GENOMIC DNA]</scope>
    <source>
        <strain evidence="2 3">LMG 1345</strain>
    </source>
</reference>
<dbReference type="EMBL" id="QOVL01000003">
    <property type="protein sequence ID" value="RXG32369.1"/>
    <property type="molecule type" value="Genomic_DNA"/>
</dbReference>
<dbReference type="Proteomes" id="UP000290608">
    <property type="component" value="Unassembled WGS sequence"/>
</dbReference>
<evidence type="ECO:0000313" key="2">
    <source>
        <dbReference type="EMBL" id="RXG32369.1"/>
    </source>
</evidence>
<name>A0A4Q0PP58_9FLAO</name>